<gene>
    <name evidence="1" type="ORF">SCLCIDRAFT_695592</name>
</gene>
<dbReference type="AlphaFoldDB" id="A0A0C2YMI9"/>
<reference evidence="1 2" key="1">
    <citation type="submission" date="2014-04" db="EMBL/GenBank/DDBJ databases">
        <authorList>
            <consortium name="DOE Joint Genome Institute"/>
            <person name="Kuo A."/>
            <person name="Kohler A."/>
            <person name="Nagy L.G."/>
            <person name="Floudas D."/>
            <person name="Copeland A."/>
            <person name="Barry K.W."/>
            <person name="Cichocki N."/>
            <person name="Veneault-Fourrey C."/>
            <person name="LaButti K."/>
            <person name="Lindquist E.A."/>
            <person name="Lipzen A."/>
            <person name="Lundell T."/>
            <person name="Morin E."/>
            <person name="Murat C."/>
            <person name="Sun H."/>
            <person name="Tunlid A."/>
            <person name="Henrissat B."/>
            <person name="Grigoriev I.V."/>
            <person name="Hibbett D.S."/>
            <person name="Martin F."/>
            <person name="Nordberg H.P."/>
            <person name="Cantor M.N."/>
            <person name="Hua S.X."/>
        </authorList>
    </citation>
    <scope>NUCLEOTIDE SEQUENCE [LARGE SCALE GENOMIC DNA]</scope>
    <source>
        <strain evidence="1 2">Foug A</strain>
    </source>
</reference>
<evidence type="ECO:0000313" key="1">
    <source>
        <dbReference type="EMBL" id="KIM50968.1"/>
    </source>
</evidence>
<dbReference type="HOGENOM" id="CLU_1993948_0_0_1"/>
<keyword evidence="2" id="KW-1185">Reference proteome</keyword>
<dbReference type="InParanoid" id="A0A0C2YMI9"/>
<protein>
    <submittedName>
        <fullName evidence="1">Uncharacterized protein</fullName>
    </submittedName>
</protein>
<evidence type="ECO:0000313" key="2">
    <source>
        <dbReference type="Proteomes" id="UP000053989"/>
    </source>
</evidence>
<sequence length="125" mass="13876">MFWIQVLGMIEHYDGSREYNEGNANLMNSGPETTVLNSPSCEIAPSPCRRGKSASQVSGNNRIVATVTSKAQSHPTNVASESFFISCQNIRLTKPTSTTPYLLAIYISLYRLGCGHRQFHWSYGQ</sequence>
<dbReference type="EMBL" id="KN822301">
    <property type="protein sequence ID" value="KIM50968.1"/>
    <property type="molecule type" value="Genomic_DNA"/>
</dbReference>
<proteinExistence type="predicted"/>
<accession>A0A0C2YMI9</accession>
<reference evidence="2" key="2">
    <citation type="submission" date="2015-01" db="EMBL/GenBank/DDBJ databases">
        <title>Evolutionary Origins and Diversification of the Mycorrhizal Mutualists.</title>
        <authorList>
            <consortium name="DOE Joint Genome Institute"/>
            <consortium name="Mycorrhizal Genomics Consortium"/>
            <person name="Kohler A."/>
            <person name="Kuo A."/>
            <person name="Nagy L.G."/>
            <person name="Floudas D."/>
            <person name="Copeland A."/>
            <person name="Barry K.W."/>
            <person name="Cichocki N."/>
            <person name="Veneault-Fourrey C."/>
            <person name="LaButti K."/>
            <person name="Lindquist E.A."/>
            <person name="Lipzen A."/>
            <person name="Lundell T."/>
            <person name="Morin E."/>
            <person name="Murat C."/>
            <person name="Riley R."/>
            <person name="Ohm R."/>
            <person name="Sun H."/>
            <person name="Tunlid A."/>
            <person name="Henrissat B."/>
            <person name="Grigoriev I.V."/>
            <person name="Hibbett D.S."/>
            <person name="Martin F."/>
        </authorList>
    </citation>
    <scope>NUCLEOTIDE SEQUENCE [LARGE SCALE GENOMIC DNA]</scope>
    <source>
        <strain evidence="2">Foug A</strain>
    </source>
</reference>
<organism evidence="1 2">
    <name type="scientific">Scleroderma citrinum Foug A</name>
    <dbReference type="NCBI Taxonomy" id="1036808"/>
    <lineage>
        <taxon>Eukaryota</taxon>
        <taxon>Fungi</taxon>
        <taxon>Dikarya</taxon>
        <taxon>Basidiomycota</taxon>
        <taxon>Agaricomycotina</taxon>
        <taxon>Agaricomycetes</taxon>
        <taxon>Agaricomycetidae</taxon>
        <taxon>Boletales</taxon>
        <taxon>Sclerodermatineae</taxon>
        <taxon>Sclerodermataceae</taxon>
        <taxon>Scleroderma</taxon>
    </lineage>
</organism>
<dbReference type="Proteomes" id="UP000053989">
    <property type="component" value="Unassembled WGS sequence"/>
</dbReference>
<name>A0A0C2YMI9_9AGAM</name>